<feature type="transmembrane region" description="Helical" evidence="1">
    <location>
        <begin position="322"/>
        <end position="342"/>
    </location>
</feature>
<feature type="transmembrane region" description="Helical" evidence="1">
    <location>
        <begin position="362"/>
        <end position="381"/>
    </location>
</feature>
<evidence type="ECO:0000256" key="1">
    <source>
        <dbReference type="SAM" id="Phobius"/>
    </source>
</evidence>
<accession>A0ABQ0B2Y8</accession>
<dbReference type="EMBL" id="BAABXL010000001">
    <property type="protein sequence ID" value="GAA6270655.1"/>
    <property type="molecule type" value="Genomic_DNA"/>
</dbReference>
<organism evidence="2 3">
    <name type="scientific">Enterocloster alcoholdehydrogenati</name>
    <dbReference type="NCBI Taxonomy" id="2547410"/>
    <lineage>
        <taxon>Bacteria</taxon>
        <taxon>Bacillati</taxon>
        <taxon>Bacillota</taxon>
        <taxon>Clostridia</taxon>
        <taxon>Lachnospirales</taxon>
        <taxon>Lachnospiraceae</taxon>
        <taxon>Enterocloster</taxon>
    </lineage>
</organism>
<feature type="transmembrane region" description="Helical" evidence="1">
    <location>
        <begin position="266"/>
        <end position="286"/>
    </location>
</feature>
<feature type="transmembrane region" description="Helical" evidence="1">
    <location>
        <begin position="188"/>
        <end position="207"/>
    </location>
</feature>
<feature type="transmembrane region" description="Helical" evidence="1">
    <location>
        <begin position="410"/>
        <end position="431"/>
    </location>
</feature>
<dbReference type="RefSeq" id="WP_176255986.1">
    <property type="nucleotide sequence ID" value="NZ_BAABXL010000001.1"/>
</dbReference>
<feature type="transmembrane region" description="Helical" evidence="1">
    <location>
        <begin position="298"/>
        <end position="316"/>
    </location>
</feature>
<proteinExistence type="predicted"/>
<gene>
    <name evidence="2" type="ORF">F130042H8_37150</name>
</gene>
<name>A0ABQ0B2Y8_9FIRM</name>
<keyword evidence="1" id="KW-0812">Transmembrane</keyword>
<reference evidence="2 3" key="1">
    <citation type="submission" date="2024-04" db="EMBL/GenBank/DDBJ databases">
        <title>Defined microbial consortia suppress multidrug-resistant proinflammatory Enterobacteriaceae via ecological control.</title>
        <authorList>
            <person name="Furuichi M."/>
            <person name="Kawaguchi T."/>
            <person name="Pust M."/>
            <person name="Yasuma K."/>
            <person name="Plichta D."/>
            <person name="Hasegawa N."/>
            <person name="Ohya T."/>
            <person name="Bhattarai S."/>
            <person name="Sasajima S."/>
            <person name="Aoto Y."/>
            <person name="Tuganbaev T."/>
            <person name="Yaginuma M."/>
            <person name="Ueda M."/>
            <person name="Okahashi N."/>
            <person name="Amafuji K."/>
            <person name="Kiridooshi Y."/>
            <person name="Sugita K."/>
            <person name="Strazar M."/>
            <person name="Skelly A."/>
            <person name="Suda W."/>
            <person name="Hattori M."/>
            <person name="Nakamoto N."/>
            <person name="Caballero S."/>
            <person name="Norman J."/>
            <person name="Olle B."/>
            <person name="Tanoue T."/>
            <person name="Arita M."/>
            <person name="Bucci V."/>
            <person name="Atarashi K."/>
            <person name="Xavier R."/>
            <person name="Honda K."/>
        </authorList>
    </citation>
    <scope>NUCLEOTIDE SEQUENCE [LARGE SCALE GENOMIC DNA]</scope>
    <source>
        <strain evidence="3">f13</strain>
    </source>
</reference>
<feature type="transmembrane region" description="Helical" evidence="1">
    <location>
        <begin position="161"/>
        <end position="182"/>
    </location>
</feature>
<feature type="transmembrane region" description="Helical" evidence="1">
    <location>
        <begin position="47"/>
        <end position="74"/>
    </location>
</feature>
<feature type="transmembrane region" description="Helical" evidence="1">
    <location>
        <begin position="95"/>
        <end position="121"/>
    </location>
</feature>
<comment type="caution">
    <text evidence="2">The sequence shown here is derived from an EMBL/GenBank/DDBJ whole genome shotgun (WGS) entry which is preliminary data.</text>
</comment>
<feature type="transmembrane region" description="Helical" evidence="1">
    <location>
        <begin position="127"/>
        <end position="149"/>
    </location>
</feature>
<sequence length="439" mass="46482">MLNYLLAAAIGAMSALLANKNVAVYNDGFRPVYTEYFSGRMDRKSLAATSFAVSFGLIVGFGFTNSIAMGIIIIHTFLLMGDIIGTWCPDTPKGTILSVIIGAIWGVMVVAFMSSIANLFSGLPVNFLPYIGNVADIVVATFAVFPSLAVAYQHGIKKGGITAVITLAAYILVKNFGVFNIGELKLSLNADGMSMLTGTIVMIFFAVRTKNEAIGADLTNIFSENVNRIKKNWIYFSVMGGLLSVAASQCLLTTDVISGPLMMKNEFAQAALVACVRAIGYIPLVYTTAIVTGVFSPAGSYFSIAAGMFCASLGFSVPVTCIVSFVSGAAVITLETFFLGSVGNMLDKFPALRELGDHIRNAMSQILEVALLVGGFTASAAIMNEVGMSYVGSMIVMMVWMMNKCAKKPFLIPMAVGPVVTIAMGFAANLIKLLGLAIV</sequence>
<keyword evidence="3" id="KW-1185">Reference proteome</keyword>
<evidence type="ECO:0000313" key="3">
    <source>
        <dbReference type="Proteomes" id="UP001600894"/>
    </source>
</evidence>
<dbReference type="Pfam" id="PF10797">
    <property type="entry name" value="YhfT"/>
    <property type="match status" value="1"/>
</dbReference>
<keyword evidence="1" id="KW-1133">Transmembrane helix</keyword>
<dbReference type="Proteomes" id="UP001600894">
    <property type="component" value="Unassembled WGS sequence"/>
</dbReference>
<dbReference type="InterPro" id="IPR019733">
    <property type="entry name" value="Uncharacterised_YhfT"/>
</dbReference>
<protein>
    <submittedName>
        <fullName evidence="2">YhfT family protein</fullName>
    </submittedName>
</protein>
<feature type="transmembrane region" description="Helical" evidence="1">
    <location>
        <begin position="233"/>
        <end position="254"/>
    </location>
</feature>
<evidence type="ECO:0000313" key="2">
    <source>
        <dbReference type="EMBL" id="GAA6270655.1"/>
    </source>
</evidence>
<keyword evidence="1" id="KW-0472">Membrane</keyword>